<evidence type="ECO:0000256" key="1">
    <source>
        <dbReference type="SAM" id="Phobius"/>
    </source>
</evidence>
<proteinExistence type="predicted"/>
<evidence type="ECO:0000313" key="2">
    <source>
        <dbReference type="EMBL" id="KIK17236.1"/>
    </source>
</evidence>
<keyword evidence="1" id="KW-0812">Transmembrane</keyword>
<gene>
    <name evidence="2" type="ORF">PISMIDRAFT_685498</name>
</gene>
<protein>
    <submittedName>
        <fullName evidence="2">Uncharacterized protein</fullName>
    </submittedName>
</protein>
<reference evidence="2 3" key="1">
    <citation type="submission" date="2014-04" db="EMBL/GenBank/DDBJ databases">
        <authorList>
            <consortium name="DOE Joint Genome Institute"/>
            <person name="Kuo A."/>
            <person name="Kohler A."/>
            <person name="Costa M.D."/>
            <person name="Nagy L.G."/>
            <person name="Floudas D."/>
            <person name="Copeland A."/>
            <person name="Barry K.W."/>
            <person name="Cichocki N."/>
            <person name="Veneault-Fourrey C."/>
            <person name="LaButti K."/>
            <person name="Lindquist E.A."/>
            <person name="Lipzen A."/>
            <person name="Lundell T."/>
            <person name="Morin E."/>
            <person name="Murat C."/>
            <person name="Sun H."/>
            <person name="Tunlid A."/>
            <person name="Henrissat B."/>
            <person name="Grigoriev I.V."/>
            <person name="Hibbett D.S."/>
            <person name="Martin F."/>
            <person name="Nordberg H.P."/>
            <person name="Cantor M.N."/>
            <person name="Hua S.X."/>
        </authorList>
    </citation>
    <scope>NUCLEOTIDE SEQUENCE [LARGE SCALE GENOMIC DNA]</scope>
    <source>
        <strain evidence="2 3">441</strain>
    </source>
</reference>
<accession>A0A0C9YKN2</accession>
<keyword evidence="1" id="KW-1133">Transmembrane helix</keyword>
<sequence>MAYISPSAIKLAFGFRTSCITHALHSIHILMRIQLKSGSSFVFYWAAEQLHQPQYSVSPHLTSTRDVISSVCTQKLNQLILPSSPPTDLIAHILPRFSPHSIPLFSYLTFFLLSGIHAAYVLHHILFFINGVTGPPQLIHL</sequence>
<evidence type="ECO:0000313" key="3">
    <source>
        <dbReference type="Proteomes" id="UP000054018"/>
    </source>
</evidence>
<feature type="transmembrane region" description="Helical" evidence="1">
    <location>
        <begin position="104"/>
        <end position="129"/>
    </location>
</feature>
<name>A0A0C9YKN2_9AGAM</name>
<reference evidence="3" key="2">
    <citation type="submission" date="2015-01" db="EMBL/GenBank/DDBJ databases">
        <title>Evolutionary Origins and Diversification of the Mycorrhizal Mutualists.</title>
        <authorList>
            <consortium name="DOE Joint Genome Institute"/>
            <consortium name="Mycorrhizal Genomics Consortium"/>
            <person name="Kohler A."/>
            <person name="Kuo A."/>
            <person name="Nagy L.G."/>
            <person name="Floudas D."/>
            <person name="Copeland A."/>
            <person name="Barry K.W."/>
            <person name="Cichocki N."/>
            <person name="Veneault-Fourrey C."/>
            <person name="LaButti K."/>
            <person name="Lindquist E.A."/>
            <person name="Lipzen A."/>
            <person name="Lundell T."/>
            <person name="Morin E."/>
            <person name="Murat C."/>
            <person name="Riley R."/>
            <person name="Ohm R."/>
            <person name="Sun H."/>
            <person name="Tunlid A."/>
            <person name="Henrissat B."/>
            <person name="Grigoriev I.V."/>
            <person name="Hibbett D.S."/>
            <person name="Martin F."/>
        </authorList>
    </citation>
    <scope>NUCLEOTIDE SEQUENCE [LARGE SCALE GENOMIC DNA]</scope>
    <source>
        <strain evidence="3">441</strain>
    </source>
</reference>
<keyword evidence="3" id="KW-1185">Reference proteome</keyword>
<keyword evidence="1" id="KW-0472">Membrane</keyword>
<dbReference type="EMBL" id="KN833835">
    <property type="protein sequence ID" value="KIK17236.1"/>
    <property type="molecule type" value="Genomic_DNA"/>
</dbReference>
<dbReference type="HOGENOM" id="CLU_1830000_0_0_1"/>
<dbReference type="Proteomes" id="UP000054018">
    <property type="component" value="Unassembled WGS sequence"/>
</dbReference>
<organism evidence="2 3">
    <name type="scientific">Pisolithus microcarpus 441</name>
    <dbReference type="NCBI Taxonomy" id="765257"/>
    <lineage>
        <taxon>Eukaryota</taxon>
        <taxon>Fungi</taxon>
        <taxon>Dikarya</taxon>
        <taxon>Basidiomycota</taxon>
        <taxon>Agaricomycotina</taxon>
        <taxon>Agaricomycetes</taxon>
        <taxon>Agaricomycetidae</taxon>
        <taxon>Boletales</taxon>
        <taxon>Sclerodermatineae</taxon>
        <taxon>Pisolithaceae</taxon>
        <taxon>Pisolithus</taxon>
    </lineage>
</organism>
<dbReference type="AlphaFoldDB" id="A0A0C9YKN2"/>
<feature type="non-terminal residue" evidence="2">
    <location>
        <position position="1"/>
    </location>
</feature>